<evidence type="ECO:0008006" key="3">
    <source>
        <dbReference type="Google" id="ProtNLM"/>
    </source>
</evidence>
<dbReference type="SUPFAM" id="SSF50494">
    <property type="entry name" value="Trypsin-like serine proteases"/>
    <property type="match status" value="1"/>
</dbReference>
<dbReference type="Proteomes" id="UP001148018">
    <property type="component" value="Unassembled WGS sequence"/>
</dbReference>
<dbReference type="PANTHER" id="PTHR14389">
    <property type="entry name" value="SI:CH1073-475A24.1"/>
    <property type="match status" value="1"/>
</dbReference>
<keyword evidence="2" id="KW-1185">Reference proteome</keyword>
<evidence type="ECO:0000313" key="1">
    <source>
        <dbReference type="EMBL" id="KAJ3589601.1"/>
    </source>
</evidence>
<protein>
    <recommendedName>
        <fullName evidence="3">Serine protease</fullName>
    </recommendedName>
</protein>
<dbReference type="InterPro" id="IPR009003">
    <property type="entry name" value="Peptidase_S1_PA"/>
</dbReference>
<dbReference type="GO" id="GO:0005634">
    <property type="term" value="C:nucleus"/>
    <property type="evidence" value="ECO:0007669"/>
    <property type="project" value="TreeGrafter"/>
</dbReference>
<gene>
    <name evidence="1" type="ORF">NHX12_010446</name>
</gene>
<proteinExistence type="predicted"/>
<dbReference type="GO" id="GO:0006260">
    <property type="term" value="P:DNA replication"/>
    <property type="evidence" value="ECO:0007669"/>
    <property type="project" value="TreeGrafter"/>
</dbReference>
<dbReference type="GO" id="GO:0000785">
    <property type="term" value="C:chromatin"/>
    <property type="evidence" value="ECO:0007669"/>
    <property type="project" value="TreeGrafter"/>
</dbReference>
<evidence type="ECO:0000313" key="2">
    <source>
        <dbReference type="Proteomes" id="UP001148018"/>
    </source>
</evidence>
<dbReference type="PANTHER" id="PTHR14389:SF3">
    <property type="entry name" value="PROTEIN FAM111A-LIKE"/>
    <property type="match status" value="1"/>
</dbReference>
<dbReference type="Gene3D" id="2.40.10.10">
    <property type="entry name" value="Trypsin-like serine proteases"/>
    <property type="match status" value="2"/>
</dbReference>
<dbReference type="OrthoDB" id="10025068at2759"/>
<comment type="caution">
    <text evidence="1">The sequence shown here is derived from an EMBL/GenBank/DDBJ whole genome shotgun (WGS) entry which is preliminary data.</text>
</comment>
<accession>A0A9Q0IAG0</accession>
<reference evidence="1" key="1">
    <citation type="submission" date="2022-07" db="EMBL/GenBank/DDBJ databases">
        <title>Chromosome-level genome of Muraenolepis orangiensis.</title>
        <authorList>
            <person name="Kim J."/>
        </authorList>
    </citation>
    <scope>NUCLEOTIDE SEQUENCE</scope>
    <source>
        <strain evidence="1">KU_S4_2022</strain>
        <tissue evidence="1">Muscle</tissue>
    </source>
</reference>
<organism evidence="1 2">
    <name type="scientific">Muraenolepis orangiensis</name>
    <name type="common">Patagonian moray cod</name>
    <dbReference type="NCBI Taxonomy" id="630683"/>
    <lineage>
        <taxon>Eukaryota</taxon>
        <taxon>Metazoa</taxon>
        <taxon>Chordata</taxon>
        <taxon>Craniata</taxon>
        <taxon>Vertebrata</taxon>
        <taxon>Euteleostomi</taxon>
        <taxon>Actinopterygii</taxon>
        <taxon>Neopterygii</taxon>
        <taxon>Teleostei</taxon>
        <taxon>Neoteleostei</taxon>
        <taxon>Acanthomorphata</taxon>
        <taxon>Zeiogadaria</taxon>
        <taxon>Gadariae</taxon>
        <taxon>Gadiformes</taxon>
        <taxon>Muraenolepidoidei</taxon>
        <taxon>Muraenolepididae</taxon>
        <taxon>Muraenolepis</taxon>
    </lineage>
</organism>
<dbReference type="EMBL" id="JANIIK010000115">
    <property type="protein sequence ID" value="KAJ3589601.1"/>
    <property type="molecule type" value="Genomic_DNA"/>
</dbReference>
<sequence>MWLPVPNSEGLLSLLRSQFGDLVQLMKNRHKVSTPQDVQKLFSQEFGKNRDYCFEVRRLRTFLKLGDSVCQVRKGDDPAGSGFSLFGKYILTNGHVVGTDAAHHQNIRVVFSFESLEGNHQPIPVKVVARDFIKKSALIPKFDWALLEAEAELPPPLLEDFGLVTDKGMLCIIGHPDGKVKKIDPCFTIPLEERTQKVMPFITKEYFETNINDRSINNKDIQTYDTCFFGGSSGSPVFDENFKVVSMHSGGFYTESKGVYPNPKEIVSKVMEYSHSLSVIVQQIIIQLVDNDEFPLRVMIDCIPSEQRDGLKKELLQSREDLREKIEALFSPIVHMETD</sequence>
<dbReference type="AlphaFoldDB" id="A0A9Q0IAG0"/>
<dbReference type="InterPro" id="IPR043504">
    <property type="entry name" value="Peptidase_S1_PA_chymotrypsin"/>
</dbReference>
<dbReference type="Pfam" id="PF13365">
    <property type="entry name" value="Trypsin_2"/>
    <property type="match status" value="1"/>
</dbReference>
<name>A0A9Q0IAG0_9TELE</name>